<dbReference type="OrthoDB" id="9880449at2"/>
<evidence type="ECO:0000259" key="2">
    <source>
        <dbReference type="PROSITE" id="PS50943"/>
    </source>
</evidence>
<dbReference type="InterPro" id="IPR010982">
    <property type="entry name" value="Lambda_DNA-bd_dom_sf"/>
</dbReference>
<accession>A0A285NFJ1</accession>
<dbReference type="CDD" id="cd00093">
    <property type="entry name" value="HTH_XRE"/>
    <property type="match status" value="1"/>
</dbReference>
<dbReference type="InterPro" id="IPR001387">
    <property type="entry name" value="Cro/C1-type_HTH"/>
</dbReference>
<evidence type="ECO:0000256" key="1">
    <source>
        <dbReference type="SAM" id="MobiDB-lite"/>
    </source>
</evidence>
<dbReference type="SUPFAM" id="SSF47413">
    <property type="entry name" value="lambda repressor-like DNA-binding domains"/>
    <property type="match status" value="1"/>
</dbReference>
<organism evidence="3 4">
    <name type="scientific">Persephonella hydrogeniphila</name>
    <dbReference type="NCBI Taxonomy" id="198703"/>
    <lineage>
        <taxon>Bacteria</taxon>
        <taxon>Pseudomonadati</taxon>
        <taxon>Aquificota</taxon>
        <taxon>Aquificia</taxon>
        <taxon>Aquificales</taxon>
        <taxon>Hydrogenothermaceae</taxon>
        <taxon>Persephonella</taxon>
    </lineage>
</organism>
<feature type="region of interest" description="Disordered" evidence="1">
    <location>
        <begin position="82"/>
        <end position="103"/>
    </location>
</feature>
<gene>
    <name evidence="3" type="ORF">SAMN06265182_1246</name>
</gene>
<evidence type="ECO:0000313" key="4">
    <source>
        <dbReference type="Proteomes" id="UP000219036"/>
    </source>
</evidence>
<protein>
    <submittedName>
        <fullName evidence="3">Helix-turn-helix</fullName>
    </submittedName>
</protein>
<dbReference type="RefSeq" id="WP_097000418.1">
    <property type="nucleotide sequence ID" value="NZ_OBEI01000004.1"/>
</dbReference>
<dbReference type="Proteomes" id="UP000219036">
    <property type="component" value="Unassembled WGS sequence"/>
</dbReference>
<feature type="domain" description="HTH cro/C1-type" evidence="2">
    <location>
        <begin position="19"/>
        <end position="72"/>
    </location>
</feature>
<evidence type="ECO:0000313" key="3">
    <source>
        <dbReference type="EMBL" id="SNZ08274.1"/>
    </source>
</evidence>
<dbReference type="AlphaFoldDB" id="A0A285NFJ1"/>
<reference evidence="4" key="1">
    <citation type="submission" date="2017-09" db="EMBL/GenBank/DDBJ databases">
        <authorList>
            <person name="Varghese N."/>
            <person name="Submissions S."/>
        </authorList>
    </citation>
    <scope>NUCLEOTIDE SEQUENCE [LARGE SCALE GENOMIC DNA]</scope>
    <source>
        <strain evidence="4">DSM 15103</strain>
    </source>
</reference>
<dbReference type="PROSITE" id="PS50943">
    <property type="entry name" value="HTH_CROC1"/>
    <property type="match status" value="1"/>
</dbReference>
<keyword evidence="4" id="KW-1185">Reference proteome</keyword>
<name>A0A285NFJ1_9AQUI</name>
<proteinExistence type="predicted"/>
<dbReference type="SMART" id="SM00530">
    <property type="entry name" value="HTH_XRE"/>
    <property type="match status" value="1"/>
</dbReference>
<dbReference type="GO" id="GO:0003677">
    <property type="term" value="F:DNA binding"/>
    <property type="evidence" value="ECO:0007669"/>
    <property type="project" value="InterPro"/>
</dbReference>
<sequence length="103" mass="12063">MKTIDIQTQVKKYGRLNFIKGELLKRGLTLKQFAEILGISESFLYQMLHKDAKSRRVARQIEEFLEVPEGSLFPYVLEPVENSREKSNEKPVVKPDKQRRAEQ</sequence>
<dbReference type="EMBL" id="OBEI01000004">
    <property type="protein sequence ID" value="SNZ08274.1"/>
    <property type="molecule type" value="Genomic_DNA"/>
</dbReference>
<dbReference type="Gene3D" id="1.10.260.40">
    <property type="entry name" value="lambda repressor-like DNA-binding domains"/>
    <property type="match status" value="1"/>
</dbReference>
<dbReference type="Pfam" id="PF01381">
    <property type="entry name" value="HTH_3"/>
    <property type="match status" value="1"/>
</dbReference>